<feature type="region of interest" description="Disordered" evidence="1">
    <location>
        <begin position="1"/>
        <end position="31"/>
    </location>
</feature>
<feature type="compositionally biased region" description="Basic and acidic residues" evidence="1">
    <location>
        <begin position="288"/>
        <end position="297"/>
    </location>
</feature>
<keyword evidence="2" id="KW-0812">Transmembrane</keyword>
<gene>
    <name evidence="3" type="ORF">IEO21_08633</name>
</gene>
<dbReference type="Proteomes" id="UP000639403">
    <property type="component" value="Unassembled WGS sequence"/>
</dbReference>
<dbReference type="InterPro" id="IPR021709">
    <property type="entry name" value="DUF3292"/>
</dbReference>
<sequence length="325" mass="35387">MGSRKAASRVSEAQKRCIEGPPTCGTSSESGFRAAVPRPGFGALKYTADLDADWNQSCIKAPKCSYHLHTNSYFGLSLAASTVIILTSGASALALRPRTGSRNLMSKKRSPDRMRSELPPDPDKGIDAQPNFKDPKAMDVGWNRDLAQLSPAAVNGLLNEGLFAFIRRFCMSPHRNLYAILDSILQWIVGMAASESIKPGFARGTSCCAQSASAWCLALAHAPVSILAQDVVSCVVLYRDLGMGAYRLIIKDVPTNTQLALMLLRIAEDSKTLLPPPLLPPTNNTTEEPDKHPDGIETAVRENDHMGFDTHRTTIPKAWMHMAKR</sequence>
<name>A0A8H7TZ71_9APHY</name>
<feature type="transmembrane region" description="Helical" evidence="2">
    <location>
        <begin position="73"/>
        <end position="95"/>
    </location>
</feature>
<proteinExistence type="predicted"/>
<dbReference type="Pfam" id="PF11696">
    <property type="entry name" value="DUF3292"/>
    <property type="match status" value="1"/>
</dbReference>
<feature type="compositionally biased region" description="Basic and acidic residues" evidence="1">
    <location>
        <begin position="109"/>
        <end position="126"/>
    </location>
</feature>
<protein>
    <submittedName>
        <fullName evidence="3">Uncharacterized protein</fullName>
    </submittedName>
</protein>
<accession>A0A8H7TZ71</accession>
<evidence type="ECO:0000256" key="2">
    <source>
        <dbReference type="SAM" id="Phobius"/>
    </source>
</evidence>
<reference evidence="3" key="2">
    <citation type="journal article" name="Front. Microbiol.">
        <title>Degradative Capacity of Two Strains of Rhodonia placenta: From Phenotype to Genotype.</title>
        <authorList>
            <person name="Kolle M."/>
            <person name="Horta M.A.C."/>
            <person name="Nowrousian M."/>
            <person name="Ohm R.A."/>
            <person name="Benz J.P."/>
            <person name="Pilgard A."/>
        </authorList>
    </citation>
    <scope>NUCLEOTIDE SEQUENCE</scope>
    <source>
        <strain evidence="3">FPRL280</strain>
    </source>
</reference>
<keyword evidence="2" id="KW-1133">Transmembrane helix</keyword>
<keyword evidence="2" id="KW-0472">Membrane</keyword>
<feature type="region of interest" description="Disordered" evidence="1">
    <location>
        <begin position="100"/>
        <end position="130"/>
    </location>
</feature>
<dbReference type="EMBL" id="JADOXO010000324">
    <property type="protein sequence ID" value="KAF9806582.1"/>
    <property type="molecule type" value="Genomic_DNA"/>
</dbReference>
<comment type="caution">
    <text evidence="3">The sequence shown here is derived from an EMBL/GenBank/DDBJ whole genome shotgun (WGS) entry which is preliminary data.</text>
</comment>
<reference evidence="3" key="1">
    <citation type="submission" date="2020-11" db="EMBL/GenBank/DDBJ databases">
        <authorList>
            <person name="Koelle M."/>
            <person name="Horta M.A.C."/>
            <person name="Nowrousian M."/>
            <person name="Ohm R.A."/>
            <person name="Benz P."/>
            <person name="Pilgard A."/>
        </authorList>
    </citation>
    <scope>NUCLEOTIDE SEQUENCE</scope>
    <source>
        <strain evidence="3">FPRL280</strain>
    </source>
</reference>
<evidence type="ECO:0000313" key="4">
    <source>
        <dbReference type="Proteomes" id="UP000639403"/>
    </source>
</evidence>
<evidence type="ECO:0000256" key="1">
    <source>
        <dbReference type="SAM" id="MobiDB-lite"/>
    </source>
</evidence>
<dbReference type="AlphaFoldDB" id="A0A8H7TZ71"/>
<organism evidence="3 4">
    <name type="scientific">Rhodonia placenta</name>
    <dbReference type="NCBI Taxonomy" id="104341"/>
    <lineage>
        <taxon>Eukaryota</taxon>
        <taxon>Fungi</taxon>
        <taxon>Dikarya</taxon>
        <taxon>Basidiomycota</taxon>
        <taxon>Agaricomycotina</taxon>
        <taxon>Agaricomycetes</taxon>
        <taxon>Polyporales</taxon>
        <taxon>Adustoporiaceae</taxon>
        <taxon>Rhodonia</taxon>
    </lineage>
</organism>
<evidence type="ECO:0000313" key="3">
    <source>
        <dbReference type="EMBL" id="KAF9806582.1"/>
    </source>
</evidence>
<feature type="region of interest" description="Disordered" evidence="1">
    <location>
        <begin position="275"/>
        <end position="297"/>
    </location>
</feature>